<evidence type="ECO:0000256" key="2">
    <source>
        <dbReference type="SAM" id="MobiDB-lite"/>
    </source>
</evidence>
<keyword evidence="4" id="KW-1185">Reference proteome</keyword>
<dbReference type="RefSeq" id="YP_011108629.1">
    <property type="nucleotide sequence ID" value="NC_091965.1"/>
</dbReference>
<organism evidence="3 4">
    <name type="scientific">Caudoviricetes sp. 'Rudgehvirus jaberico'</name>
    <dbReference type="NCBI Taxonomy" id="3028515"/>
    <lineage>
        <taxon>Viruses</taxon>
        <taxon>Duplodnaviria</taxon>
        <taxon>Heunggongvirae</taxon>
        <taxon>Uroviricota</taxon>
        <taxon>Caudoviricetes</taxon>
        <taxon>Crassvirales</taxon>
        <taxon>Intestiviridae</taxon>
        <taxon>Crudevirinae</taxon>
    </lineage>
</organism>
<keyword evidence="1" id="KW-0175">Coiled coil</keyword>
<protein>
    <submittedName>
        <fullName evidence="3">RNAP catalytic subunit</fullName>
    </submittedName>
</protein>
<feature type="coiled-coil region" evidence="1">
    <location>
        <begin position="624"/>
        <end position="658"/>
    </location>
</feature>
<evidence type="ECO:0000313" key="4">
    <source>
        <dbReference type="Proteomes" id="UP001269161"/>
    </source>
</evidence>
<name>A0AAF0IC71_9CAUD</name>
<feature type="region of interest" description="Disordered" evidence="2">
    <location>
        <begin position="1"/>
        <end position="21"/>
    </location>
</feature>
<evidence type="ECO:0000313" key="3">
    <source>
        <dbReference type="EMBL" id="WEU69867.1"/>
    </source>
</evidence>
<feature type="coiled-coil region" evidence="1">
    <location>
        <begin position="792"/>
        <end position="819"/>
    </location>
</feature>
<reference evidence="3" key="1">
    <citation type="submission" date="2023-01" db="EMBL/GenBank/DDBJ databases">
        <title>New crAssphage isolates infecting Bacteroides cellulosilyticus.</title>
        <authorList>
            <person name="Papudeshi B."/>
            <person name="Vega A.A."/>
            <person name="Souza C."/>
            <person name="Giles S.K."/>
            <person name="Mallawaarachchi V."/>
            <person name="Roach M.J."/>
            <person name="An M."/>
            <person name="Jacobson N."/>
            <person name="McNair K."/>
            <person name="Mora M.F."/>
            <person name="Pastrana K."/>
            <person name="Leigh C."/>
            <person name="Cram C."/>
            <person name="Plewa W.S."/>
            <person name="Grigson S.R."/>
            <person name="Bouras G.S."/>
            <person name="Decewicz P."/>
            <person name="Luque A."/>
            <person name="Droit L."/>
            <person name="Handley S."/>
            <person name="Segall A.M."/>
            <person name="Dinsdale E.A."/>
            <person name="Edwards R.A."/>
        </authorList>
    </citation>
    <scope>NUCLEOTIDE SEQUENCE</scope>
    <source>
        <strain evidence="3">Bc11</strain>
    </source>
</reference>
<sequence>MAIPFKTDTNKAPTSVGASGVNDIVTPSNVQKYKTDVTAQSDFIMKNTISGAPVFTGSEDEYNSLSAYGAQPNLYQEQTDLERIRAKNQSAWEQAFNSLGQAVGGVIGDTVGGFGMLADIITGAAMDEDLYSNFITRAGDSISEAARQQFPIYRENPEQAFDFNDFSGWFFSQLPSVASSLSLMIPASAATKGLSMLGRGALKGLRTSSKVNRAINKAEKLLSLDNIYNAQRAKTIAQTGISSIGMRLGENYQEARGVAEQINEEAIKVFGDMDATQFNKWLQENPDIASESDGTKESAARVIAEKASDRDFAYNAGNVIFDYMQLRALNNFAKGVISRTATPSVTYAQREALNRLSASGLSSTGEVTTSALKKAATDLGRNIVRGVNASRELVVSELSEGIEEAINFVGQEEGTAYGRYLLDKVNSDYSGKAIDINRIENYLRDPQLYNSALWGVIGGVIFGGTMNTINNAITKRKGGITEDQMRIAEINGREQTFAQYQNQLQTIRNGFNPYEQNEDGTNPQVSETDQVELVKEAQTRFATTLALNAINAGNFELLQDYINDPKLRKKLIDSGIAEAETYDADTQFINQALTNTAKAYQKYANVLQDANVNDAYLDIAIRENIFNEQEASLLQQRIDRLNNRNQELKNTISELQNLDPIQEAGLRTNILSTAKNEILNELTKLEPGATIRDRITIDQLHERVKAIDKLLETDNNILSPNLNVSEIFADEARRNNLNEEESKILKEYLKNTSNTNVNRIYNISPQYVENIQQILVDQIRQTAYNDRIVTSNQDVTKLADNIKNSIEDAANQMKANAEQTLVNAIDNATEADYDEISRAIRNQLTDEDKQNPALVKIQEAATLIRNSSNDTDAVNEILNRELERAETRTVAIIPVEDTSVPVIQPTTSPVTAVPVTTPKALSNEVVVDKTAVEQINNIVDKLVGENAPDVITEANINNYNIKINKAFNSIDLMTGSPVKIKNIRITVSRFGNVAIDGFIGKLSNKPDADVTLEEINTAIANGDITATLKEEVRESAIAEGETDPTQTILDGISRLQERQEEIKLIFSLYSKAVANESVDNKPIISLEGLMRFIQDNNPKAINLLNDIKNVALMLNQQGTIILNDSQEVINSSNQDLTRRIIETTETQVKRTIKETTQTSNFGVLLDAPTFDNMDVNNSKLYTTIMNLKKGDKVTLKVNEDGEFEVRSGKVRIGSIPVPNSDVNGNPQVINEFWKYTSMRDNNRYNIPFVEELKNIVSSQKDADKNFVANIYKIKAVLNSIRTNPNNRSLLTDVINELEANDTYKRLVSIYSSPIDSFEDKVTRANHISKILMYDRNLNPNSTNYATLVGESLNQWEQKIGYNYNTISGLYNKISQTKSKSKRISIADTTTGRLLLNNDENGNPRYSNINDVLLSSNTDNFTLYGIENNQIIIRDGSNRVVGQSTNLYDNGNTILYVEDSQGRKIRVNTQGNTSNNGLTSTNDFVNQFNSGITELFDGLAGALLNNDTETFNSIISNIEQYIGNGKMLYGYEFSRDTEGNVAFKPRGTYRGVSEKFNGPIIYFNIASRYPNIKFRYPDGTTSGAMGITTSQGINVASASRKNFNTKFKDIFNYLRRNIINDAFSGTNIRGNETIEVTNEGKMRFKIPSLSNDKWYSKEFDSYTDYIISTGALVTNIDAIKDSKGNILGNFTFTNEGFNSIGLNKNIYLSLIDVTTPVEEVISTKSPAPTNAVRDAIEKGTTPSKLGKVLNANSSYNEVLKSLEDAGLKINSTIESNDRRLASIPVGDNTLTLTNKWLELDSNQQVLKVIHEGIHYYFAKEEIDTTKFNDLYNKFKEFINSPEVNDVVKNTYSKYLNETKEYNVAVEEFVVEAITSREFARLLSSIPYASTTVSDSNNIFTNIIDALLELIGNVSGIDNTILGEIRNRLSKISEINTGEESTNEVIDNNDEIYNEPIAEIEDAFMSDFDGIADIEFDSSIIDSNANLTPTISSLFSRLNYQQQRSLDSLQARDEVNYTCS</sequence>
<evidence type="ECO:0000256" key="1">
    <source>
        <dbReference type="SAM" id="Coils"/>
    </source>
</evidence>
<accession>A0AAF0IC71</accession>
<proteinExistence type="predicted"/>
<dbReference type="Proteomes" id="UP001269161">
    <property type="component" value="Segment"/>
</dbReference>
<dbReference type="EMBL" id="OQ198719">
    <property type="protein sequence ID" value="WEU69867.1"/>
    <property type="molecule type" value="Genomic_DNA"/>
</dbReference>